<dbReference type="AlphaFoldDB" id="A0A2Z7C6G2"/>
<proteinExistence type="predicted"/>
<dbReference type="Proteomes" id="UP000250235">
    <property type="component" value="Unassembled WGS sequence"/>
</dbReference>
<evidence type="ECO:0000313" key="3">
    <source>
        <dbReference type="EMBL" id="KZV41531.1"/>
    </source>
</evidence>
<evidence type="ECO:0000256" key="2">
    <source>
        <dbReference type="SAM" id="MobiDB-lite"/>
    </source>
</evidence>
<protein>
    <submittedName>
        <fullName evidence="3">Uncharacterized protein</fullName>
    </submittedName>
</protein>
<name>A0A2Z7C6G2_9LAMI</name>
<sequence>MVNQTSEDEVFDFSNTEFTREDLISALNEMVQEYRKLSQKFEEVKAENVDLKNSSVEPRSVQLGKTDSLQIELSKLNTMNEFFWIRSIELKSEIEKLKLIMSSWTQSSVSLDKLCEIQKPANDRTGLGFNSSESNVGETSTQSYLVYDKFKKMSFVKASMTHDTCESVRYDDQNSSKLNQKGKAGIGFLRPENSKPSWLKNRFDKDKAKAGSKSFVSHQPRRSSKKAKSDWRKVEQLLVLSNLSLLFMGKIVESRFDKISDLGDLNFRGNEKSELISAESTEYITLVSGIFSFVILSEMASSLIRNTNQVHFASVLAMDNAGMVAMFESPVASGLNGFLGFASGRIDRYTCGTEGFGFDARTEISFTDVVDKEISTTDDVENIIEQVISETTQFETDVGGKNVGETTFGDQAVQRADEMEHWFNVSYEEFVAREADRMGESGSDTNEEIVTDKVTEIDAGETADGEQTVQRSNEKEKDAESGAISAAEITKIKFGLTVKINEVQDKDWYYASLPQISATNKGKEPLEEVDVVKGNPAREKSQPDTGLRISKRNSRKGKPYVVLAETNSLEVAVKRRVYIIVKYREMLDLWRCRVSCTAT</sequence>
<keyword evidence="1" id="KW-0175">Coiled coil</keyword>
<feature type="region of interest" description="Disordered" evidence="2">
    <location>
        <begin position="454"/>
        <end position="482"/>
    </location>
</feature>
<keyword evidence="4" id="KW-1185">Reference proteome</keyword>
<reference evidence="3 4" key="1">
    <citation type="journal article" date="2015" name="Proc. Natl. Acad. Sci. U.S.A.">
        <title>The resurrection genome of Boea hygrometrica: A blueprint for survival of dehydration.</title>
        <authorList>
            <person name="Xiao L."/>
            <person name="Yang G."/>
            <person name="Zhang L."/>
            <person name="Yang X."/>
            <person name="Zhao S."/>
            <person name="Ji Z."/>
            <person name="Zhou Q."/>
            <person name="Hu M."/>
            <person name="Wang Y."/>
            <person name="Chen M."/>
            <person name="Xu Y."/>
            <person name="Jin H."/>
            <person name="Xiao X."/>
            <person name="Hu G."/>
            <person name="Bao F."/>
            <person name="Hu Y."/>
            <person name="Wan P."/>
            <person name="Li L."/>
            <person name="Deng X."/>
            <person name="Kuang T."/>
            <person name="Xiang C."/>
            <person name="Zhu J.K."/>
            <person name="Oliver M.J."/>
            <person name="He Y."/>
        </authorList>
    </citation>
    <scope>NUCLEOTIDE SEQUENCE [LARGE SCALE GENOMIC DNA]</scope>
    <source>
        <strain evidence="4">cv. XS01</strain>
    </source>
</reference>
<feature type="region of interest" description="Disordered" evidence="2">
    <location>
        <begin position="209"/>
        <end position="228"/>
    </location>
</feature>
<organism evidence="3 4">
    <name type="scientific">Dorcoceras hygrometricum</name>
    <dbReference type="NCBI Taxonomy" id="472368"/>
    <lineage>
        <taxon>Eukaryota</taxon>
        <taxon>Viridiplantae</taxon>
        <taxon>Streptophyta</taxon>
        <taxon>Embryophyta</taxon>
        <taxon>Tracheophyta</taxon>
        <taxon>Spermatophyta</taxon>
        <taxon>Magnoliopsida</taxon>
        <taxon>eudicotyledons</taxon>
        <taxon>Gunneridae</taxon>
        <taxon>Pentapetalae</taxon>
        <taxon>asterids</taxon>
        <taxon>lamiids</taxon>
        <taxon>Lamiales</taxon>
        <taxon>Gesneriaceae</taxon>
        <taxon>Didymocarpoideae</taxon>
        <taxon>Trichosporeae</taxon>
        <taxon>Loxocarpinae</taxon>
        <taxon>Dorcoceras</taxon>
    </lineage>
</organism>
<dbReference type="OrthoDB" id="1166568at2759"/>
<evidence type="ECO:0000256" key="1">
    <source>
        <dbReference type="SAM" id="Coils"/>
    </source>
</evidence>
<evidence type="ECO:0000313" key="4">
    <source>
        <dbReference type="Proteomes" id="UP000250235"/>
    </source>
</evidence>
<gene>
    <name evidence="3" type="ORF">F511_32373</name>
</gene>
<feature type="coiled-coil region" evidence="1">
    <location>
        <begin position="20"/>
        <end position="54"/>
    </location>
</feature>
<feature type="region of interest" description="Disordered" evidence="2">
    <location>
        <begin position="172"/>
        <end position="199"/>
    </location>
</feature>
<dbReference type="EMBL" id="KQ999429">
    <property type="protein sequence ID" value="KZV41531.1"/>
    <property type="molecule type" value="Genomic_DNA"/>
</dbReference>
<accession>A0A2Z7C6G2</accession>